<dbReference type="GO" id="GO:0003677">
    <property type="term" value="F:DNA binding"/>
    <property type="evidence" value="ECO:0007669"/>
    <property type="project" value="UniProtKB-KW"/>
</dbReference>
<dbReference type="RefSeq" id="WP_141715051.1">
    <property type="nucleotide sequence ID" value="NZ_FMHV01000002.1"/>
</dbReference>
<proteinExistence type="predicted"/>
<dbReference type="InterPro" id="IPR051200">
    <property type="entry name" value="Host-pathogen_enzymatic-act"/>
</dbReference>
<name>A0A1C6SB68_9ACTN</name>
<evidence type="ECO:0000256" key="1">
    <source>
        <dbReference type="SAM" id="SignalP"/>
    </source>
</evidence>
<evidence type="ECO:0000313" key="3">
    <source>
        <dbReference type="Proteomes" id="UP000199413"/>
    </source>
</evidence>
<dbReference type="PANTHER" id="PTHR47197:SF3">
    <property type="entry name" value="DIHYDRO-HEME D1 DEHYDROGENASE"/>
    <property type="match status" value="1"/>
</dbReference>
<organism evidence="2 3">
    <name type="scientific">Micromonospora rhizosphaerae</name>
    <dbReference type="NCBI Taxonomy" id="568872"/>
    <lineage>
        <taxon>Bacteria</taxon>
        <taxon>Bacillati</taxon>
        <taxon>Actinomycetota</taxon>
        <taxon>Actinomycetes</taxon>
        <taxon>Micromonosporales</taxon>
        <taxon>Micromonosporaceae</taxon>
        <taxon>Micromonospora</taxon>
    </lineage>
</organism>
<dbReference type="SUPFAM" id="SSF69322">
    <property type="entry name" value="Tricorn protease domain 2"/>
    <property type="match status" value="1"/>
</dbReference>
<sequence length="664" mass="70713">MLEPVRRAVRVAVIGVCLSLFALPAPSASADSSVTTDGLALGRCTDPQGTITDLGPASMNNAPGNAELIGDKMYMVTRGLSPNVVGVYDLATDRVTTHYEIPTGIGAWATATIGTDLYVGTHLPSDLYKVDTVSGAVTKVASFDDDYIWNLAASPDGKIYLGFSQSGRVAEYDPTTGATRDLGMATAGEQYARSIAADATTIYVGVGSHAHLVAIDRATGAKREILPPELAGRDFVASMAASGTYLAMGISSNGELLVMEKANPADYQIVKASVPGEKYITTEVIDGDDVFFAGRPSGSFYRYNITSGKLDVLGVPYPEMATARLLAHGGKIYGLQEGAVFVYDKATGTMEYRNLVQRGLRAAPEQPMTLLSDGQRVYVSGKGGVQIHDLGTGQQSRLGLPGQPKAMVAVDGRIYMGVYTQALLYGYTPGAESAELLARVGNNQDRPRDMVYDESGGLLVMPTQPEPGHPDGALSIYDIAAKKLDVYRPVIDRQTVYSVTVDKGVAYLGSYLQEGFGLPPVAKQATLAAFDLSERRVRWQLDPVPGATFIADLVHLHGRIYGVTDNGVFFEVDPVRRQVLRTVQVGTAGGDLVVKGLAIYGTDGNRVYQVDPVTLEVTTVVDGLAGAWFDGAKLADDPAGCALYTVRDRNLIRIAVSGRPWRSS</sequence>
<dbReference type="InterPro" id="IPR015943">
    <property type="entry name" value="WD40/YVTN_repeat-like_dom_sf"/>
</dbReference>
<dbReference type="PANTHER" id="PTHR47197">
    <property type="entry name" value="PROTEIN NIRF"/>
    <property type="match status" value="1"/>
</dbReference>
<feature type="chain" id="PRO_5008745594" evidence="1">
    <location>
        <begin position="31"/>
        <end position="664"/>
    </location>
</feature>
<dbReference type="SUPFAM" id="SSF50969">
    <property type="entry name" value="YVTN repeat-like/Quinoprotein amine dehydrogenase"/>
    <property type="match status" value="1"/>
</dbReference>
<accession>A0A1C6SB68</accession>
<keyword evidence="1" id="KW-0732">Signal</keyword>
<feature type="signal peptide" evidence="1">
    <location>
        <begin position="1"/>
        <end position="30"/>
    </location>
</feature>
<dbReference type="Gene3D" id="2.130.10.10">
    <property type="entry name" value="YVTN repeat-like/Quinoprotein amine dehydrogenase"/>
    <property type="match status" value="3"/>
</dbReference>
<keyword evidence="3" id="KW-1185">Reference proteome</keyword>
<dbReference type="AlphaFoldDB" id="A0A1C6SB68"/>
<protein>
    <submittedName>
        <fullName evidence="2">DNA-binding beta-propeller fold protein YncE</fullName>
    </submittedName>
</protein>
<keyword evidence="2" id="KW-0238">DNA-binding</keyword>
<reference evidence="3" key="1">
    <citation type="submission" date="2016-06" db="EMBL/GenBank/DDBJ databases">
        <authorList>
            <person name="Varghese N."/>
            <person name="Submissions Spin"/>
        </authorList>
    </citation>
    <scope>NUCLEOTIDE SEQUENCE [LARGE SCALE GENOMIC DNA]</scope>
    <source>
        <strain evidence="3">DSM 45431</strain>
    </source>
</reference>
<gene>
    <name evidence="2" type="ORF">GA0070624_3335</name>
</gene>
<dbReference type="STRING" id="568872.GA0070624_3335"/>
<dbReference type="EMBL" id="FMHV01000002">
    <property type="protein sequence ID" value="SCL26581.1"/>
    <property type="molecule type" value="Genomic_DNA"/>
</dbReference>
<dbReference type="Proteomes" id="UP000199413">
    <property type="component" value="Unassembled WGS sequence"/>
</dbReference>
<evidence type="ECO:0000313" key="2">
    <source>
        <dbReference type="EMBL" id="SCL26581.1"/>
    </source>
</evidence>
<dbReference type="OrthoDB" id="57332at2"/>
<dbReference type="InterPro" id="IPR011044">
    <property type="entry name" value="Quino_amine_DH_bsu"/>
</dbReference>